<evidence type="ECO:0000313" key="3">
    <source>
        <dbReference type="Proteomes" id="UP001213000"/>
    </source>
</evidence>
<dbReference type="AlphaFoldDB" id="A0AAD5YND4"/>
<gene>
    <name evidence="2" type="ORF">NP233_g8183</name>
</gene>
<evidence type="ECO:0000313" key="2">
    <source>
        <dbReference type="EMBL" id="KAJ3564608.1"/>
    </source>
</evidence>
<dbReference type="EMBL" id="JANIEX010000647">
    <property type="protein sequence ID" value="KAJ3564608.1"/>
    <property type="molecule type" value="Genomic_DNA"/>
</dbReference>
<name>A0AAD5YND4_9AGAR</name>
<feature type="compositionally biased region" description="Acidic residues" evidence="1">
    <location>
        <begin position="158"/>
        <end position="167"/>
    </location>
</feature>
<protein>
    <submittedName>
        <fullName evidence="2">Uncharacterized protein</fullName>
    </submittedName>
</protein>
<keyword evidence="3" id="KW-1185">Reference proteome</keyword>
<reference evidence="2" key="1">
    <citation type="submission" date="2022-07" db="EMBL/GenBank/DDBJ databases">
        <title>Genome Sequence of Leucocoprinus birnbaumii.</title>
        <authorList>
            <person name="Buettner E."/>
        </authorList>
    </citation>
    <scope>NUCLEOTIDE SEQUENCE</scope>
    <source>
        <strain evidence="2">VT141</strain>
    </source>
</reference>
<proteinExistence type="predicted"/>
<organism evidence="2 3">
    <name type="scientific">Leucocoprinus birnbaumii</name>
    <dbReference type="NCBI Taxonomy" id="56174"/>
    <lineage>
        <taxon>Eukaryota</taxon>
        <taxon>Fungi</taxon>
        <taxon>Dikarya</taxon>
        <taxon>Basidiomycota</taxon>
        <taxon>Agaricomycotina</taxon>
        <taxon>Agaricomycetes</taxon>
        <taxon>Agaricomycetidae</taxon>
        <taxon>Agaricales</taxon>
        <taxon>Agaricineae</taxon>
        <taxon>Agaricaceae</taxon>
        <taxon>Leucocoprinus</taxon>
    </lineage>
</organism>
<dbReference type="Proteomes" id="UP001213000">
    <property type="component" value="Unassembled WGS sequence"/>
</dbReference>
<comment type="caution">
    <text evidence="2">The sequence shown here is derived from an EMBL/GenBank/DDBJ whole genome shotgun (WGS) entry which is preliminary data.</text>
</comment>
<feature type="region of interest" description="Disordered" evidence="1">
    <location>
        <begin position="154"/>
        <end position="184"/>
    </location>
</feature>
<evidence type="ECO:0000256" key="1">
    <source>
        <dbReference type="SAM" id="MobiDB-lite"/>
    </source>
</evidence>
<sequence>MPVDPPFVNKTILDIRDSLNNCLVRVVCEVLTYDEYTAIVETTDGEPLNVIFLKKVPYDFKFIADYYLLKGIAKENGSYLLVEEEPVPLYYPGSLTGTRAEIVKMFDDKKLKTIWSVLNEMTNYIHDRKWLRSSGTIHPDPRFIPIFKSGESELAPLAEEEEEETAPNEDGTSGLDEEMQPPAS</sequence>
<feature type="compositionally biased region" description="Acidic residues" evidence="1">
    <location>
        <begin position="175"/>
        <end position="184"/>
    </location>
</feature>
<accession>A0AAD5YND4</accession>